<dbReference type="AlphaFoldDB" id="A0A1Z5ICK5"/>
<evidence type="ECO:0000313" key="2">
    <source>
        <dbReference type="Proteomes" id="UP000198374"/>
    </source>
</evidence>
<gene>
    <name evidence="1" type="ORF">IWT30_01403</name>
</gene>
<reference evidence="1 2" key="1">
    <citation type="submission" date="2015-11" db="EMBL/GenBank/DDBJ databases">
        <title>Draft genome sequences of new species of the genus Lactobacillus isolated from orchardgrass silage.</title>
        <authorList>
            <person name="Tohno M."/>
            <person name="Tanizawa Y."/>
            <person name="Arita M."/>
        </authorList>
    </citation>
    <scope>NUCLEOTIDE SEQUENCE [LARGE SCALE GENOMIC DNA]</scope>
    <source>
        <strain evidence="1 2">IWT30</strain>
    </source>
</reference>
<dbReference type="EMBL" id="BCMF01000006">
    <property type="protein sequence ID" value="GAW99434.1"/>
    <property type="molecule type" value="Genomic_DNA"/>
</dbReference>
<organism evidence="1 2">
    <name type="scientific">Secundilactobacillus mixtipabuli</name>
    <dbReference type="NCBI Taxonomy" id="1435342"/>
    <lineage>
        <taxon>Bacteria</taxon>
        <taxon>Bacillati</taxon>
        <taxon>Bacillota</taxon>
        <taxon>Bacilli</taxon>
        <taxon>Lactobacillales</taxon>
        <taxon>Lactobacillaceae</taxon>
        <taxon>Secundilactobacillus</taxon>
    </lineage>
</organism>
<evidence type="ECO:0000313" key="1">
    <source>
        <dbReference type="EMBL" id="GAW99434.1"/>
    </source>
</evidence>
<dbReference type="Proteomes" id="UP000198374">
    <property type="component" value="Unassembled WGS sequence"/>
</dbReference>
<dbReference type="OrthoDB" id="2299964at2"/>
<dbReference type="RefSeq" id="WP_089109229.1">
    <property type="nucleotide sequence ID" value="NZ_BCMF01000006.1"/>
</dbReference>
<proteinExistence type="predicted"/>
<comment type="caution">
    <text evidence="1">The sequence shown here is derived from an EMBL/GenBank/DDBJ whole genome shotgun (WGS) entry which is preliminary data.</text>
</comment>
<sequence>MRLEELITLIHQLDPTLTLGLDTDPITPISNLSSSEQQFLLHSATQTPLTIASFRQHATHFNQQLIIFNANGERLYGFRQSGHWLLFK</sequence>
<keyword evidence="2" id="KW-1185">Reference proteome</keyword>
<name>A0A1Z5ICK5_9LACO</name>
<protein>
    <submittedName>
        <fullName evidence="1">Uncharacterized protein</fullName>
    </submittedName>
</protein>
<accession>A0A1Z5ICK5</accession>